<dbReference type="Gene3D" id="6.10.140.1340">
    <property type="match status" value="1"/>
</dbReference>
<feature type="transmembrane region" description="Helical" evidence="1">
    <location>
        <begin position="12"/>
        <end position="32"/>
    </location>
</feature>
<accession>A0A433XFB1</accession>
<feature type="transmembrane region" description="Helical" evidence="1">
    <location>
        <begin position="38"/>
        <end position="63"/>
    </location>
</feature>
<feature type="domain" description="Inner membrane protein YgaP-like transmembrane" evidence="2">
    <location>
        <begin position="1"/>
        <end position="69"/>
    </location>
</feature>
<dbReference type="Proteomes" id="UP000281547">
    <property type="component" value="Unassembled WGS sequence"/>
</dbReference>
<sequence>MKINVGTPDRIVRLVLGLTLIALALFSGLSVFASPLFYWGAIGIGIVLVVTATLRFCPLYLPFGISTARVLRR</sequence>
<evidence type="ECO:0000313" key="4">
    <source>
        <dbReference type="Proteomes" id="UP000281547"/>
    </source>
</evidence>
<evidence type="ECO:0000313" key="3">
    <source>
        <dbReference type="EMBL" id="RUT32791.1"/>
    </source>
</evidence>
<organism evidence="3 4">
    <name type="scientific">Arsenicitalea aurantiaca</name>
    <dbReference type="NCBI Taxonomy" id="1783274"/>
    <lineage>
        <taxon>Bacteria</taxon>
        <taxon>Pseudomonadati</taxon>
        <taxon>Pseudomonadota</taxon>
        <taxon>Alphaproteobacteria</taxon>
        <taxon>Hyphomicrobiales</taxon>
        <taxon>Devosiaceae</taxon>
        <taxon>Arsenicitalea</taxon>
    </lineage>
</organism>
<keyword evidence="1" id="KW-0812">Transmembrane</keyword>
<keyword evidence="4" id="KW-1185">Reference proteome</keyword>
<comment type="caution">
    <text evidence="3">The sequence shown here is derived from an EMBL/GenBank/DDBJ whole genome shotgun (WGS) entry which is preliminary data.</text>
</comment>
<keyword evidence="1" id="KW-1133">Transmembrane helix</keyword>
<dbReference type="InterPro" id="IPR021309">
    <property type="entry name" value="YgaP-like_TM"/>
</dbReference>
<dbReference type="Pfam" id="PF11127">
    <property type="entry name" value="YgaP-like_TM"/>
    <property type="match status" value="1"/>
</dbReference>
<dbReference type="RefSeq" id="WP_127187748.1">
    <property type="nucleotide sequence ID" value="NZ_RZNJ01000002.1"/>
</dbReference>
<dbReference type="AlphaFoldDB" id="A0A433XFB1"/>
<dbReference type="OrthoDB" id="9804804at2"/>
<name>A0A433XFB1_9HYPH</name>
<dbReference type="EMBL" id="RZNJ01000002">
    <property type="protein sequence ID" value="RUT32791.1"/>
    <property type="molecule type" value="Genomic_DNA"/>
</dbReference>
<evidence type="ECO:0000256" key="1">
    <source>
        <dbReference type="SAM" id="Phobius"/>
    </source>
</evidence>
<proteinExistence type="predicted"/>
<evidence type="ECO:0000259" key="2">
    <source>
        <dbReference type="Pfam" id="PF11127"/>
    </source>
</evidence>
<protein>
    <submittedName>
        <fullName evidence="3">DUF2892 domain-containing protein</fullName>
    </submittedName>
</protein>
<gene>
    <name evidence="3" type="ORF">EMQ25_06520</name>
</gene>
<reference evidence="3 4" key="1">
    <citation type="journal article" date="2016" name="Int. J. Syst. Evol. Microbiol.">
        <title>Arsenicitalea aurantiaca gen. nov., sp. nov., a new member of the family Hyphomicrobiaceae, isolated from high-arsenic sediment.</title>
        <authorList>
            <person name="Mu Y."/>
            <person name="Zhou L."/>
            <person name="Zeng X.C."/>
            <person name="Liu L."/>
            <person name="Pan Y."/>
            <person name="Chen X."/>
            <person name="Wang J."/>
            <person name="Li S."/>
            <person name="Li W.J."/>
            <person name="Wang Y."/>
        </authorList>
    </citation>
    <scope>NUCLEOTIDE SEQUENCE [LARGE SCALE GENOMIC DNA]</scope>
    <source>
        <strain evidence="3 4">42-50</strain>
    </source>
</reference>
<keyword evidence="1" id="KW-0472">Membrane</keyword>